<proteinExistence type="predicted"/>
<accession>A0A318ZIM3</accession>
<dbReference type="RefSeq" id="XP_025430405.1">
    <property type="nucleotide sequence ID" value="XM_025571919.1"/>
</dbReference>
<keyword evidence="3" id="KW-1185">Reference proteome</keyword>
<dbReference type="EMBL" id="KZ821237">
    <property type="protein sequence ID" value="PYH44423.1"/>
    <property type="molecule type" value="Genomic_DNA"/>
</dbReference>
<gene>
    <name evidence="2" type="ORF">BP01DRAFT_298610</name>
</gene>
<evidence type="ECO:0000313" key="2">
    <source>
        <dbReference type="EMBL" id="PYH44423.1"/>
    </source>
</evidence>
<sequence length="110" mass="12107">MAQSTLKAREPAASANKVPTLHTLHNVKRSVSYSPAQDGGHTASRTESNRGCDHMVKSALTELLNDDGVKSNARGSRSVQNMLMENERKRKSQRRQSLVEHGQVRAKNAV</sequence>
<evidence type="ECO:0000256" key="1">
    <source>
        <dbReference type="SAM" id="MobiDB-lite"/>
    </source>
</evidence>
<reference evidence="2 3" key="1">
    <citation type="submission" date="2016-12" db="EMBL/GenBank/DDBJ databases">
        <title>The genomes of Aspergillus section Nigri reveals drivers in fungal speciation.</title>
        <authorList>
            <consortium name="DOE Joint Genome Institute"/>
            <person name="Vesth T.C."/>
            <person name="Nybo J."/>
            <person name="Theobald S."/>
            <person name="Brandl J."/>
            <person name="Frisvad J.C."/>
            <person name="Nielsen K.F."/>
            <person name="Lyhne E.K."/>
            <person name="Kogle M.E."/>
            <person name="Kuo A."/>
            <person name="Riley R."/>
            <person name="Clum A."/>
            <person name="Nolan M."/>
            <person name="Lipzen A."/>
            <person name="Salamov A."/>
            <person name="Henrissat B."/>
            <person name="Wiebenga A."/>
            <person name="De Vries R.P."/>
            <person name="Grigoriev I.V."/>
            <person name="Mortensen U.H."/>
            <person name="Andersen M.R."/>
            <person name="Baker S.E."/>
        </authorList>
    </citation>
    <scope>NUCLEOTIDE SEQUENCE [LARGE SCALE GENOMIC DNA]</scope>
    <source>
        <strain evidence="2 3">JOP 1030-1</strain>
    </source>
</reference>
<protein>
    <submittedName>
        <fullName evidence="2">Uncharacterized protein</fullName>
    </submittedName>
</protein>
<organism evidence="2 3">
    <name type="scientific">Aspergillus saccharolyticus JOP 1030-1</name>
    <dbReference type="NCBI Taxonomy" id="1450539"/>
    <lineage>
        <taxon>Eukaryota</taxon>
        <taxon>Fungi</taxon>
        <taxon>Dikarya</taxon>
        <taxon>Ascomycota</taxon>
        <taxon>Pezizomycotina</taxon>
        <taxon>Eurotiomycetes</taxon>
        <taxon>Eurotiomycetidae</taxon>
        <taxon>Eurotiales</taxon>
        <taxon>Aspergillaceae</taxon>
        <taxon>Aspergillus</taxon>
        <taxon>Aspergillus subgen. Circumdati</taxon>
    </lineage>
</organism>
<dbReference type="OrthoDB" id="4509729at2759"/>
<feature type="region of interest" description="Disordered" evidence="1">
    <location>
        <begin position="1"/>
        <end position="52"/>
    </location>
</feature>
<dbReference type="AlphaFoldDB" id="A0A318ZIM3"/>
<dbReference type="STRING" id="1450539.A0A318ZIM3"/>
<name>A0A318ZIM3_9EURO</name>
<dbReference type="GeneID" id="37073147"/>
<dbReference type="Proteomes" id="UP000248349">
    <property type="component" value="Unassembled WGS sequence"/>
</dbReference>
<evidence type="ECO:0000313" key="3">
    <source>
        <dbReference type="Proteomes" id="UP000248349"/>
    </source>
</evidence>
<feature type="region of interest" description="Disordered" evidence="1">
    <location>
        <begin position="68"/>
        <end position="110"/>
    </location>
</feature>
<feature type="compositionally biased region" description="Polar residues" evidence="1">
    <location>
        <begin position="73"/>
        <end position="83"/>
    </location>
</feature>